<comment type="caution">
    <text evidence="1">The sequence shown here is derived from an EMBL/GenBank/DDBJ whole genome shotgun (WGS) entry which is preliminary data.</text>
</comment>
<protein>
    <submittedName>
        <fullName evidence="1">Uncharacterized protein</fullName>
    </submittedName>
</protein>
<evidence type="ECO:0000313" key="2">
    <source>
        <dbReference type="Proteomes" id="UP001164929"/>
    </source>
</evidence>
<keyword evidence="2" id="KW-1185">Reference proteome</keyword>
<name>A0AAD6QYZ7_9ROSI</name>
<dbReference type="AlphaFoldDB" id="A0AAD6QYZ7"/>
<gene>
    <name evidence="1" type="ORF">NC653_010101</name>
</gene>
<evidence type="ECO:0000313" key="1">
    <source>
        <dbReference type="EMBL" id="KAJ6999308.1"/>
    </source>
</evidence>
<dbReference type="EMBL" id="JAQIZT010000004">
    <property type="protein sequence ID" value="KAJ6999308.1"/>
    <property type="molecule type" value="Genomic_DNA"/>
</dbReference>
<sequence>MLVECVSQTFAMTGALAWQVKKPNKKRFFWVLKGEMARDYLFIYFARLSPFCVMGSFFPSLSLNLLRIPITLHHTRNSRHQQESALPTTSIHHPKNVFGRPITPVSSQCWFLQLKYGGQSMIAAS</sequence>
<organism evidence="1 2">
    <name type="scientific">Populus alba x Populus x berolinensis</name>
    <dbReference type="NCBI Taxonomy" id="444605"/>
    <lineage>
        <taxon>Eukaryota</taxon>
        <taxon>Viridiplantae</taxon>
        <taxon>Streptophyta</taxon>
        <taxon>Embryophyta</taxon>
        <taxon>Tracheophyta</taxon>
        <taxon>Spermatophyta</taxon>
        <taxon>Magnoliopsida</taxon>
        <taxon>eudicotyledons</taxon>
        <taxon>Gunneridae</taxon>
        <taxon>Pentapetalae</taxon>
        <taxon>rosids</taxon>
        <taxon>fabids</taxon>
        <taxon>Malpighiales</taxon>
        <taxon>Salicaceae</taxon>
        <taxon>Saliceae</taxon>
        <taxon>Populus</taxon>
    </lineage>
</organism>
<accession>A0AAD6QYZ7</accession>
<dbReference type="Proteomes" id="UP001164929">
    <property type="component" value="Chromosome 4"/>
</dbReference>
<proteinExistence type="predicted"/>
<reference evidence="1 2" key="1">
    <citation type="journal article" date="2023" name="Mol. Ecol. Resour.">
        <title>Chromosome-level genome assembly of a triploid poplar Populus alba 'Berolinensis'.</title>
        <authorList>
            <person name="Chen S."/>
            <person name="Yu Y."/>
            <person name="Wang X."/>
            <person name="Wang S."/>
            <person name="Zhang T."/>
            <person name="Zhou Y."/>
            <person name="He R."/>
            <person name="Meng N."/>
            <person name="Wang Y."/>
            <person name="Liu W."/>
            <person name="Liu Z."/>
            <person name="Liu J."/>
            <person name="Guo Q."/>
            <person name="Huang H."/>
            <person name="Sederoff R.R."/>
            <person name="Wang G."/>
            <person name="Qu G."/>
            <person name="Chen S."/>
        </authorList>
    </citation>
    <scope>NUCLEOTIDE SEQUENCE [LARGE SCALE GENOMIC DNA]</scope>
    <source>
        <strain evidence="1">SC-2020</strain>
    </source>
</reference>